<gene>
    <name evidence="1" type="ORF">HOLleu_18210</name>
</gene>
<dbReference type="AlphaFoldDB" id="A0A9Q1C2X5"/>
<protein>
    <submittedName>
        <fullName evidence="1">Uncharacterized protein</fullName>
    </submittedName>
</protein>
<accession>A0A9Q1C2X5</accession>
<reference evidence="1" key="1">
    <citation type="submission" date="2021-10" db="EMBL/GenBank/DDBJ databases">
        <title>Tropical sea cucumber genome reveals ecological adaptation and Cuvierian tubules defense mechanism.</title>
        <authorList>
            <person name="Chen T."/>
        </authorList>
    </citation>
    <scope>NUCLEOTIDE SEQUENCE</scope>
    <source>
        <strain evidence="1">Nanhai2018</strain>
        <tissue evidence="1">Muscle</tissue>
    </source>
</reference>
<sequence>MLFNAETPWCKHTESLFDVTMGSFNGAETCELVGLYLLSQLQHINMNVGLYRDDGLAVCKATPRQTENIKKEICKIFTNNKLKIEIDTNKKIVNFLDITLDLRTSTYKLYVKPNNIPLYVHKQSNHPPLIIKIIPESINRRLSNISSDKHFQHLSTHIPGSTAQKWLWV</sequence>
<keyword evidence="2" id="KW-1185">Reference proteome</keyword>
<comment type="caution">
    <text evidence="1">The sequence shown here is derived from an EMBL/GenBank/DDBJ whole genome shotgun (WGS) entry which is preliminary data.</text>
</comment>
<evidence type="ECO:0000313" key="2">
    <source>
        <dbReference type="Proteomes" id="UP001152320"/>
    </source>
</evidence>
<evidence type="ECO:0000313" key="1">
    <source>
        <dbReference type="EMBL" id="KAJ8037402.1"/>
    </source>
</evidence>
<name>A0A9Q1C2X5_HOLLE</name>
<dbReference type="OrthoDB" id="6139982at2759"/>
<dbReference type="Proteomes" id="UP001152320">
    <property type="component" value="Chromosome 8"/>
</dbReference>
<organism evidence="1 2">
    <name type="scientific">Holothuria leucospilota</name>
    <name type="common">Black long sea cucumber</name>
    <name type="synonym">Mertensiothuria leucospilota</name>
    <dbReference type="NCBI Taxonomy" id="206669"/>
    <lineage>
        <taxon>Eukaryota</taxon>
        <taxon>Metazoa</taxon>
        <taxon>Echinodermata</taxon>
        <taxon>Eleutherozoa</taxon>
        <taxon>Echinozoa</taxon>
        <taxon>Holothuroidea</taxon>
        <taxon>Aspidochirotacea</taxon>
        <taxon>Aspidochirotida</taxon>
        <taxon>Holothuriidae</taxon>
        <taxon>Holothuria</taxon>
    </lineage>
</organism>
<proteinExistence type="predicted"/>
<dbReference type="EMBL" id="JAIZAY010000008">
    <property type="protein sequence ID" value="KAJ8037402.1"/>
    <property type="molecule type" value="Genomic_DNA"/>
</dbReference>